<proteinExistence type="inferred from homology"/>
<comment type="similarity">
    <text evidence="1">Belongs to the bacterial solute-binding protein ModA family.</text>
</comment>
<evidence type="ECO:0000313" key="6">
    <source>
        <dbReference type="EMBL" id="MXO57709.1"/>
    </source>
</evidence>
<evidence type="ECO:0000256" key="4">
    <source>
        <dbReference type="PIRSR" id="PIRSR004846-1"/>
    </source>
</evidence>
<dbReference type="PROSITE" id="PS51257">
    <property type="entry name" value="PROKAR_LIPOPROTEIN"/>
    <property type="match status" value="1"/>
</dbReference>
<keyword evidence="4" id="KW-0500">Molybdenum</keyword>
<reference evidence="6 7" key="1">
    <citation type="submission" date="2019-12" db="EMBL/GenBank/DDBJ databases">
        <title>Genomic-based taxomic classification of the family Erythrobacteraceae.</title>
        <authorList>
            <person name="Xu L."/>
        </authorList>
    </citation>
    <scope>NUCLEOTIDE SEQUENCE [LARGE SCALE GENOMIC DNA]</scope>
    <source>
        <strain evidence="6 7">JCM 17802</strain>
    </source>
</reference>
<organism evidence="6 7">
    <name type="scientific">Pontixanthobacter gangjinensis</name>
    <dbReference type="NCBI Taxonomy" id="1028742"/>
    <lineage>
        <taxon>Bacteria</taxon>
        <taxon>Pseudomonadati</taxon>
        <taxon>Pseudomonadota</taxon>
        <taxon>Alphaproteobacteria</taxon>
        <taxon>Sphingomonadales</taxon>
        <taxon>Erythrobacteraceae</taxon>
        <taxon>Pontixanthobacter</taxon>
    </lineage>
</organism>
<keyword evidence="3 5" id="KW-0732">Signal</keyword>
<keyword evidence="7" id="KW-1185">Reference proteome</keyword>
<feature type="binding site" evidence="4">
    <location>
        <position position="38"/>
    </location>
    <ligand>
        <name>molybdate</name>
        <dbReference type="ChEBI" id="CHEBI:36264"/>
    </ligand>
</feature>
<dbReference type="InterPro" id="IPR005950">
    <property type="entry name" value="ModA"/>
</dbReference>
<dbReference type="NCBIfam" id="TIGR01256">
    <property type="entry name" value="modA"/>
    <property type="match status" value="1"/>
</dbReference>
<dbReference type="Proteomes" id="UP000468943">
    <property type="component" value="Unassembled WGS sequence"/>
</dbReference>
<dbReference type="AlphaFoldDB" id="A0A6I4SPZ2"/>
<dbReference type="PANTHER" id="PTHR30632">
    <property type="entry name" value="MOLYBDATE-BINDING PERIPLASMIC PROTEIN"/>
    <property type="match status" value="1"/>
</dbReference>
<feature type="signal peptide" evidence="5">
    <location>
        <begin position="1"/>
        <end position="24"/>
    </location>
</feature>
<dbReference type="GO" id="GO:0015689">
    <property type="term" value="P:molybdate ion transport"/>
    <property type="evidence" value="ECO:0007669"/>
    <property type="project" value="InterPro"/>
</dbReference>
<dbReference type="InterPro" id="IPR050682">
    <property type="entry name" value="ModA/WtpA"/>
</dbReference>
<dbReference type="PIRSF" id="PIRSF004846">
    <property type="entry name" value="ModA"/>
    <property type="match status" value="1"/>
</dbReference>
<feature type="chain" id="PRO_5026067217" evidence="5">
    <location>
        <begin position="25"/>
        <end position="258"/>
    </location>
</feature>
<keyword evidence="2 4" id="KW-0479">Metal-binding</keyword>
<dbReference type="SUPFAM" id="SSF53850">
    <property type="entry name" value="Periplasmic binding protein-like II"/>
    <property type="match status" value="1"/>
</dbReference>
<sequence>MSMRAILTSLFLWLASSSLLSACAASQPRGPIVFAASSLQKPLEELASLWVEKGNDPLVLSFASSATLARQIDNGSLSDLYISADEQWIEYLVTAGRLDDSAVRVVATNSLVLAIYGEEGALLASQNVPTTRKFVTTGKITTGDPETVPLGRFAEQWLQSAGLWDAAKPHLVPAQSSGAAVKLVLIREADGGILYASDAASIKRLVAIRAIPPESHSPIVYQAVLLPSSAHPDAGDFLEFLASDEARQAFARYGFGVP</sequence>
<gene>
    <name evidence="6" type="primary">modA</name>
    <name evidence="6" type="ORF">GRI36_12570</name>
</gene>
<dbReference type="RefSeq" id="WP_235902263.1">
    <property type="nucleotide sequence ID" value="NZ_WTYS01000001.1"/>
</dbReference>
<dbReference type="Pfam" id="PF13531">
    <property type="entry name" value="SBP_bac_11"/>
    <property type="match status" value="1"/>
</dbReference>
<dbReference type="Gene3D" id="3.40.190.10">
    <property type="entry name" value="Periplasmic binding protein-like II"/>
    <property type="match status" value="2"/>
</dbReference>
<evidence type="ECO:0000256" key="2">
    <source>
        <dbReference type="ARBA" id="ARBA00022723"/>
    </source>
</evidence>
<evidence type="ECO:0000256" key="1">
    <source>
        <dbReference type="ARBA" id="ARBA00009175"/>
    </source>
</evidence>
<evidence type="ECO:0000256" key="5">
    <source>
        <dbReference type="SAM" id="SignalP"/>
    </source>
</evidence>
<feature type="binding site" evidence="4">
    <location>
        <position position="195"/>
    </location>
    <ligand>
        <name>molybdate</name>
        <dbReference type="ChEBI" id="CHEBI:36264"/>
    </ligand>
</feature>
<accession>A0A6I4SPZ2</accession>
<comment type="caution">
    <text evidence="6">The sequence shown here is derived from an EMBL/GenBank/DDBJ whole genome shotgun (WGS) entry which is preliminary data.</text>
</comment>
<feature type="binding site" evidence="4">
    <location>
        <position position="65"/>
    </location>
    <ligand>
        <name>molybdate</name>
        <dbReference type="ChEBI" id="CHEBI:36264"/>
    </ligand>
</feature>
<dbReference type="EMBL" id="WTYS01000001">
    <property type="protein sequence ID" value="MXO57709.1"/>
    <property type="molecule type" value="Genomic_DNA"/>
</dbReference>
<evidence type="ECO:0000256" key="3">
    <source>
        <dbReference type="ARBA" id="ARBA00022729"/>
    </source>
</evidence>
<evidence type="ECO:0000313" key="7">
    <source>
        <dbReference type="Proteomes" id="UP000468943"/>
    </source>
</evidence>
<dbReference type="GO" id="GO:0030973">
    <property type="term" value="F:molybdate ion binding"/>
    <property type="evidence" value="ECO:0007669"/>
    <property type="project" value="TreeGrafter"/>
</dbReference>
<name>A0A6I4SPZ2_9SPHN</name>
<protein>
    <submittedName>
        <fullName evidence="6">Molybdate ABC transporter substrate-binding protein</fullName>
    </submittedName>
</protein>
<dbReference type="GO" id="GO:0046872">
    <property type="term" value="F:metal ion binding"/>
    <property type="evidence" value="ECO:0007669"/>
    <property type="project" value="UniProtKB-KW"/>
</dbReference>
<dbReference type="PANTHER" id="PTHR30632:SF0">
    <property type="entry name" value="SULFATE-BINDING PROTEIN"/>
    <property type="match status" value="1"/>
</dbReference>